<gene>
    <name evidence="2" type="ORF">SAMN05192575_101599</name>
</gene>
<evidence type="ECO:0000313" key="3">
    <source>
        <dbReference type="Proteomes" id="UP000199113"/>
    </source>
</evidence>
<feature type="region of interest" description="Disordered" evidence="1">
    <location>
        <begin position="57"/>
        <end position="78"/>
    </location>
</feature>
<accession>A0A1I0W1P4</accession>
<reference evidence="2" key="1">
    <citation type="submission" date="2016-10" db="EMBL/GenBank/DDBJ databases">
        <authorList>
            <person name="de Groot N.N."/>
        </authorList>
    </citation>
    <scope>NUCLEOTIDE SEQUENCE [LARGE SCALE GENOMIC DNA]</scope>
    <source>
        <strain evidence="2">CGMCC 1.10697</strain>
    </source>
</reference>
<proteinExistence type="predicted"/>
<dbReference type="AlphaFoldDB" id="A0A1I0W1P4"/>
<organism evidence="2 3">
    <name type="scientific">Nocardioides alpinus</name>
    <dbReference type="NCBI Taxonomy" id="748909"/>
    <lineage>
        <taxon>Bacteria</taxon>
        <taxon>Bacillati</taxon>
        <taxon>Actinomycetota</taxon>
        <taxon>Actinomycetes</taxon>
        <taxon>Propionibacteriales</taxon>
        <taxon>Nocardioidaceae</taxon>
        <taxon>Nocardioides</taxon>
    </lineage>
</organism>
<dbReference type="Proteomes" id="UP000199113">
    <property type="component" value="Unassembled WGS sequence"/>
</dbReference>
<protein>
    <submittedName>
        <fullName evidence="2">Uncharacterized protein</fullName>
    </submittedName>
</protein>
<evidence type="ECO:0000256" key="1">
    <source>
        <dbReference type="SAM" id="MobiDB-lite"/>
    </source>
</evidence>
<dbReference type="EMBL" id="FOKC01000001">
    <property type="protein sequence ID" value="SFA81993.1"/>
    <property type="molecule type" value="Genomic_DNA"/>
</dbReference>
<evidence type="ECO:0000313" key="2">
    <source>
        <dbReference type="EMBL" id="SFA81993.1"/>
    </source>
</evidence>
<sequence length="78" mass="8775">MDSTMIHVCLQTEGAPSPEGHEVGERWVCSCGDNFVYREGFNRAGYQTVEWWPAPAIPQPRNARTKARRGLLFGPRKG</sequence>
<dbReference type="RefSeq" id="WP_157829656.1">
    <property type="nucleotide sequence ID" value="NZ_FOKC01000001.1"/>
</dbReference>
<name>A0A1I0W1P4_9ACTN</name>